<dbReference type="SUPFAM" id="SSF55811">
    <property type="entry name" value="Nudix"/>
    <property type="match status" value="1"/>
</dbReference>
<dbReference type="InterPro" id="IPR020084">
    <property type="entry name" value="NUDIX_hydrolase_CS"/>
</dbReference>
<dbReference type="EMBL" id="CP002018">
    <property type="protein sequence ID" value="AEM42072.1"/>
    <property type="molecule type" value="Genomic_DNA"/>
</dbReference>
<comment type="cofactor">
    <cofactor evidence="1">
        <name>Mg(2+)</name>
        <dbReference type="ChEBI" id="CHEBI:18420"/>
    </cofactor>
</comment>
<comment type="similarity">
    <text evidence="3">Belongs to the Nudix hydrolase family.</text>
</comment>
<accession>F9Y675</accession>
<evidence type="ECO:0000256" key="2">
    <source>
        <dbReference type="ARBA" id="ARBA00022801"/>
    </source>
</evidence>
<evidence type="ECO:0000313" key="5">
    <source>
        <dbReference type="EMBL" id="AEM42072.1"/>
    </source>
</evidence>
<dbReference type="OrthoDB" id="9816040at2"/>
<name>F9Y675_KETVW</name>
<dbReference type="GO" id="GO:0016787">
    <property type="term" value="F:hydrolase activity"/>
    <property type="evidence" value="ECO:0007669"/>
    <property type="project" value="UniProtKB-KW"/>
</dbReference>
<feature type="domain" description="Nudix hydrolase" evidence="4">
    <location>
        <begin position="16"/>
        <end position="143"/>
    </location>
</feature>
<dbReference type="Pfam" id="PF00293">
    <property type="entry name" value="NUDIX"/>
    <property type="match status" value="1"/>
</dbReference>
<dbReference type="Gene3D" id="3.90.79.10">
    <property type="entry name" value="Nucleoside Triphosphate Pyrophosphohydrolase"/>
    <property type="match status" value="1"/>
</dbReference>
<dbReference type="InterPro" id="IPR015797">
    <property type="entry name" value="NUDIX_hydrolase-like_dom_sf"/>
</dbReference>
<dbReference type="InterPro" id="IPR000086">
    <property type="entry name" value="NUDIX_hydrolase_dom"/>
</dbReference>
<dbReference type="HOGENOM" id="CLU_126593_1_0_5"/>
<dbReference type="KEGG" id="kvl:KVU_2233"/>
<dbReference type="PANTHER" id="PTHR43046:SF14">
    <property type="entry name" value="MUTT_NUDIX FAMILY PROTEIN"/>
    <property type="match status" value="1"/>
</dbReference>
<proteinExistence type="inferred from homology"/>
<dbReference type="RefSeq" id="WP_013385457.1">
    <property type="nucleotide sequence ID" value="NC_017384.1"/>
</dbReference>
<evidence type="ECO:0000256" key="1">
    <source>
        <dbReference type="ARBA" id="ARBA00001946"/>
    </source>
</evidence>
<evidence type="ECO:0000256" key="3">
    <source>
        <dbReference type="RuleBase" id="RU003476"/>
    </source>
</evidence>
<keyword evidence="6" id="KW-1185">Reference proteome</keyword>
<dbReference type="PROSITE" id="PS51462">
    <property type="entry name" value="NUDIX"/>
    <property type="match status" value="1"/>
</dbReference>
<evidence type="ECO:0000313" key="6">
    <source>
        <dbReference type="Proteomes" id="UP000000692"/>
    </source>
</evidence>
<gene>
    <name evidence="5" type="ordered locus">KVU_2233</name>
</gene>
<dbReference type="PANTHER" id="PTHR43046">
    <property type="entry name" value="GDP-MANNOSE MANNOSYL HYDROLASE"/>
    <property type="match status" value="1"/>
</dbReference>
<protein>
    <submittedName>
        <fullName evidence="5">Hydrolase, NUDIX family protein</fullName>
        <ecNumber evidence="5">3.6.1.-</ecNumber>
    </submittedName>
</protein>
<dbReference type="PROSITE" id="PS00893">
    <property type="entry name" value="NUDIX_BOX"/>
    <property type="match status" value="1"/>
</dbReference>
<evidence type="ECO:0000259" key="4">
    <source>
        <dbReference type="PROSITE" id="PS51462"/>
    </source>
</evidence>
<sequence length="143" mass="16397">MIPRFGESVRADIRYTLRPGAYGIILRGNSILTTLQMPDAEFQLPGGGIEKGESPTQGLMREVREETGWHITQPRRVGAYRRFCYMPEYDLWAEKLCMLYVARPVRQISAPSEPGHTALWMDIADALEMLENSGERAWLRRLL</sequence>
<dbReference type="Proteomes" id="UP000000692">
    <property type="component" value="Chromosome"/>
</dbReference>
<dbReference type="eggNOG" id="COG0494">
    <property type="taxonomic scope" value="Bacteria"/>
</dbReference>
<dbReference type="PATRIC" id="fig|759362.5.peg.2320"/>
<keyword evidence="2 3" id="KW-0378">Hydrolase</keyword>
<reference evidence="5 6" key="1">
    <citation type="journal article" date="2011" name="J. Bacteriol.">
        <title>Complete genome sequence of the industrial strain Ketogulonicigenium vulgare WSH-001.</title>
        <authorList>
            <person name="Liu L."/>
            <person name="Li Y."/>
            <person name="Zhang J."/>
            <person name="Zhou Z."/>
            <person name="Liu J."/>
            <person name="Li X."/>
            <person name="Zhou J."/>
            <person name="Du G."/>
            <person name="Wang L."/>
            <person name="Chen J."/>
        </authorList>
    </citation>
    <scope>NUCLEOTIDE SEQUENCE [LARGE SCALE GENOMIC DNA]</scope>
    <source>
        <strain evidence="5 6">WSH-001</strain>
    </source>
</reference>
<dbReference type="AlphaFoldDB" id="F9Y675"/>
<dbReference type="EC" id="3.6.1.-" evidence="5"/>
<organism evidence="5 6">
    <name type="scientific">Ketogulonicigenium vulgare (strain WSH-001)</name>
    <dbReference type="NCBI Taxonomy" id="759362"/>
    <lineage>
        <taxon>Bacteria</taxon>
        <taxon>Pseudomonadati</taxon>
        <taxon>Pseudomonadota</taxon>
        <taxon>Alphaproteobacteria</taxon>
        <taxon>Rhodobacterales</taxon>
        <taxon>Roseobacteraceae</taxon>
        <taxon>Ketogulonicigenium</taxon>
    </lineage>
</organism>
<dbReference type="InterPro" id="IPR020476">
    <property type="entry name" value="Nudix_hydrolase"/>
</dbReference>
<dbReference type="PRINTS" id="PR00502">
    <property type="entry name" value="NUDIXFAMILY"/>
</dbReference>